<reference evidence="3" key="1">
    <citation type="submission" date="2020-12" db="UniProtKB">
        <authorList>
            <consortium name="WormBaseParasite"/>
        </authorList>
    </citation>
    <scope>IDENTIFICATION</scope>
    <source>
        <strain evidence="3">MHco3</strain>
    </source>
</reference>
<dbReference type="OMA" id="HVYTTFE"/>
<name>A0A7I4Y0X4_HAECO</name>
<evidence type="ECO:0000313" key="3">
    <source>
        <dbReference type="WBParaSite" id="HCON_00040230-00001"/>
    </source>
</evidence>
<feature type="signal peptide" evidence="1">
    <location>
        <begin position="1"/>
        <end position="21"/>
    </location>
</feature>
<organism evidence="2 3">
    <name type="scientific">Haemonchus contortus</name>
    <name type="common">Barber pole worm</name>
    <dbReference type="NCBI Taxonomy" id="6289"/>
    <lineage>
        <taxon>Eukaryota</taxon>
        <taxon>Metazoa</taxon>
        <taxon>Ecdysozoa</taxon>
        <taxon>Nematoda</taxon>
        <taxon>Chromadorea</taxon>
        <taxon>Rhabditida</taxon>
        <taxon>Rhabditina</taxon>
        <taxon>Rhabditomorpha</taxon>
        <taxon>Strongyloidea</taxon>
        <taxon>Trichostrongylidae</taxon>
        <taxon>Haemonchus</taxon>
    </lineage>
</organism>
<sequence>MRGYNLILFNLLVFLFEYVLCFHMKASQIRISEASKAAYEKYLHDTCQEKKQNEYSMEDYLEWEQAEFLRSLRIALLPETVDGDFRSALQSGITSIVPKLFTVPSQPTSHCRRRNATMDFEERVHVYTTFEDLLIDLVLSSKIAEGALGPP</sequence>
<evidence type="ECO:0000313" key="2">
    <source>
        <dbReference type="Proteomes" id="UP000025227"/>
    </source>
</evidence>
<evidence type="ECO:0000256" key="1">
    <source>
        <dbReference type="SAM" id="SignalP"/>
    </source>
</evidence>
<keyword evidence="2" id="KW-1185">Reference proteome</keyword>
<dbReference type="Proteomes" id="UP000025227">
    <property type="component" value="Unplaced"/>
</dbReference>
<dbReference type="WBParaSite" id="HCON_00040230-00001">
    <property type="protein sequence ID" value="HCON_00040230-00001"/>
    <property type="gene ID" value="HCON_00040230"/>
</dbReference>
<protein>
    <submittedName>
        <fullName evidence="3">Uncharacterized protein</fullName>
    </submittedName>
</protein>
<keyword evidence="1" id="KW-0732">Signal</keyword>
<accession>A0A7I4Y0X4</accession>
<dbReference type="OrthoDB" id="5793380at2759"/>
<feature type="chain" id="PRO_5029645184" evidence="1">
    <location>
        <begin position="22"/>
        <end position="151"/>
    </location>
</feature>
<dbReference type="AlphaFoldDB" id="A0A7I4Y0X4"/>
<proteinExistence type="predicted"/>